<gene>
    <name evidence="2" type="ORF">CXB51_014663</name>
</gene>
<evidence type="ECO:0008006" key="4">
    <source>
        <dbReference type="Google" id="ProtNLM"/>
    </source>
</evidence>
<name>A0A8J5Z4U2_9ROSI</name>
<organism evidence="2 3">
    <name type="scientific">Gossypium anomalum</name>
    <dbReference type="NCBI Taxonomy" id="47600"/>
    <lineage>
        <taxon>Eukaryota</taxon>
        <taxon>Viridiplantae</taxon>
        <taxon>Streptophyta</taxon>
        <taxon>Embryophyta</taxon>
        <taxon>Tracheophyta</taxon>
        <taxon>Spermatophyta</taxon>
        <taxon>Magnoliopsida</taxon>
        <taxon>eudicotyledons</taxon>
        <taxon>Gunneridae</taxon>
        <taxon>Pentapetalae</taxon>
        <taxon>rosids</taxon>
        <taxon>malvids</taxon>
        <taxon>Malvales</taxon>
        <taxon>Malvaceae</taxon>
        <taxon>Malvoideae</taxon>
        <taxon>Gossypium</taxon>
    </lineage>
</organism>
<feature type="region of interest" description="Disordered" evidence="1">
    <location>
        <begin position="92"/>
        <end position="121"/>
    </location>
</feature>
<sequence length="121" mass="13743">MIVHIYESDASYSDSFESDGDKVDGPKVELVGIPCKHAISCMQLLTVNPETYANTCYTVTTRLNIYNHLINLVKGLMQWEHVRDMEPILPAMIRRPPGRPKQTKRKEVDEARKSGPKLSKT</sequence>
<dbReference type="Proteomes" id="UP000701853">
    <property type="component" value="Chromosome 6"/>
</dbReference>
<dbReference type="OrthoDB" id="1000680at2759"/>
<dbReference type="EMBL" id="JAHUZN010000006">
    <property type="protein sequence ID" value="KAG8491491.1"/>
    <property type="molecule type" value="Genomic_DNA"/>
</dbReference>
<proteinExistence type="predicted"/>
<comment type="caution">
    <text evidence="2">The sequence shown here is derived from an EMBL/GenBank/DDBJ whole genome shotgun (WGS) entry which is preliminary data.</text>
</comment>
<accession>A0A8J5Z4U2</accession>
<keyword evidence="3" id="KW-1185">Reference proteome</keyword>
<reference evidence="2 3" key="1">
    <citation type="journal article" date="2021" name="bioRxiv">
        <title>The Gossypium anomalum genome as a resource for cotton improvement and evolutionary analysis of hybrid incompatibility.</title>
        <authorList>
            <person name="Grover C.E."/>
            <person name="Yuan D."/>
            <person name="Arick M.A."/>
            <person name="Miller E.R."/>
            <person name="Hu G."/>
            <person name="Peterson D.G."/>
            <person name="Wendel J.F."/>
            <person name="Udall J.A."/>
        </authorList>
    </citation>
    <scope>NUCLEOTIDE SEQUENCE [LARGE SCALE GENOMIC DNA]</scope>
    <source>
        <strain evidence="2">JFW-Udall</strain>
        <tissue evidence="2">Leaf</tissue>
    </source>
</reference>
<evidence type="ECO:0000313" key="2">
    <source>
        <dbReference type="EMBL" id="KAG8491491.1"/>
    </source>
</evidence>
<dbReference type="AlphaFoldDB" id="A0A8J5Z4U2"/>
<protein>
    <recommendedName>
        <fullName evidence="4">SWIM-type domain-containing protein</fullName>
    </recommendedName>
</protein>
<evidence type="ECO:0000313" key="3">
    <source>
        <dbReference type="Proteomes" id="UP000701853"/>
    </source>
</evidence>
<evidence type="ECO:0000256" key="1">
    <source>
        <dbReference type="SAM" id="MobiDB-lite"/>
    </source>
</evidence>